<name>A0ABQ6JDL0_9ACTN</name>
<feature type="region of interest" description="Disordered" evidence="1">
    <location>
        <begin position="78"/>
        <end position="99"/>
    </location>
</feature>
<accession>A0ABQ6JDL0</accession>
<evidence type="ECO:0000313" key="3">
    <source>
        <dbReference type="Proteomes" id="UP001157017"/>
    </source>
</evidence>
<keyword evidence="3" id="KW-1185">Reference proteome</keyword>
<comment type="caution">
    <text evidence="2">The sequence shown here is derived from an EMBL/GenBank/DDBJ whole genome shotgun (WGS) entry which is preliminary data.</text>
</comment>
<gene>
    <name evidence="2" type="ORF">GCM10025868_11390</name>
</gene>
<evidence type="ECO:0000313" key="2">
    <source>
        <dbReference type="EMBL" id="GMA85889.1"/>
    </source>
</evidence>
<organism evidence="2 3">
    <name type="scientific">Angustibacter aerolatus</name>
    <dbReference type="NCBI Taxonomy" id="1162965"/>
    <lineage>
        <taxon>Bacteria</taxon>
        <taxon>Bacillati</taxon>
        <taxon>Actinomycetota</taxon>
        <taxon>Actinomycetes</taxon>
        <taxon>Kineosporiales</taxon>
        <taxon>Kineosporiaceae</taxon>
    </lineage>
</organism>
<sequence length="99" mass="10164">MKACALVPDVGTPYRRPASRLLVEPNPATYAARAAATAASSWVRRDPISMHGRPSAAAVIRLAAAATALSWFSTLSTSVSSSTASANDPSTASTGEFGR</sequence>
<protein>
    <submittedName>
        <fullName evidence="2">Uncharacterized protein</fullName>
    </submittedName>
</protein>
<proteinExistence type="predicted"/>
<evidence type="ECO:0000256" key="1">
    <source>
        <dbReference type="SAM" id="MobiDB-lite"/>
    </source>
</evidence>
<reference evidence="3" key="1">
    <citation type="journal article" date="2019" name="Int. J. Syst. Evol. Microbiol.">
        <title>The Global Catalogue of Microorganisms (GCM) 10K type strain sequencing project: providing services to taxonomists for standard genome sequencing and annotation.</title>
        <authorList>
            <consortium name="The Broad Institute Genomics Platform"/>
            <consortium name="The Broad Institute Genome Sequencing Center for Infectious Disease"/>
            <person name="Wu L."/>
            <person name="Ma J."/>
        </authorList>
    </citation>
    <scope>NUCLEOTIDE SEQUENCE [LARGE SCALE GENOMIC DNA]</scope>
    <source>
        <strain evidence="3">NBRC 108730</strain>
    </source>
</reference>
<dbReference type="Proteomes" id="UP001157017">
    <property type="component" value="Unassembled WGS sequence"/>
</dbReference>
<dbReference type="EMBL" id="BSUZ01000001">
    <property type="protein sequence ID" value="GMA85889.1"/>
    <property type="molecule type" value="Genomic_DNA"/>
</dbReference>